<accession>A0A941IA71</accession>
<dbReference type="RefSeq" id="WP_026682213.1">
    <property type="nucleotide sequence ID" value="NZ_BAAACY010000145.1"/>
</dbReference>
<name>A0A941IA71_9BACI</name>
<dbReference type="Pfam" id="PF00425">
    <property type="entry name" value="Chorismate_bind"/>
    <property type="match status" value="1"/>
</dbReference>
<dbReference type="GO" id="GO:0046820">
    <property type="term" value="F:4-amino-4-deoxychorismate synthase activity"/>
    <property type="evidence" value="ECO:0007669"/>
    <property type="project" value="UniProtKB-EC"/>
</dbReference>
<proteinExistence type="predicted"/>
<gene>
    <name evidence="2" type="primary">pabB</name>
    <name evidence="2" type="ORF">KCX74_03200</name>
</gene>
<dbReference type="PANTHER" id="PTHR11236:SF50">
    <property type="entry name" value="AMINODEOXYCHORISMATE SYNTHASE COMPONENT 1"/>
    <property type="match status" value="1"/>
</dbReference>
<keyword evidence="2" id="KW-0032">Aminotransferase</keyword>
<protein>
    <submittedName>
        <fullName evidence="2">Aminodeoxychorismate synthase component I</fullName>
        <ecNumber evidence="2">2.6.1.85</ecNumber>
    </submittedName>
</protein>
<dbReference type="EC" id="2.6.1.85" evidence="2"/>
<organism evidence="2 3">
    <name type="scientific">Virgibacillus salarius</name>
    <dbReference type="NCBI Taxonomy" id="447199"/>
    <lineage>
        <taxon>Bacteria</taxon>
        <taxon>Bacillati</taxon>
        <taxon>Bacillota</taxon>
        <taxon>Bacilli</taxon>
        <taxon>Bacillales</taxon>
        <taxon>Bacillaceae</taxon>
        <taxon>Virgibacillus</taxon>
    </lineage>
</organism>
<dbReference type="SUPFAM" id="SSF56752">
    <property type="entry name" value="D-aminoacid aminotransferase-like PLP-dependent enzymes"/>
    <property type="match status" value="1"/>
</dbReference>
<feature type="domain" description="Chorismate-utilising enzyme C-terminal" evidence="1">
    <location>
        <begin position="115"/>
        <end position="367"/>
    </location>
</feature>
<dbReference type="InterPro" id="IPR005801">
    <property type="entry name" value="ADC_synthase"/>
</dbReference>
<dbReference type="GO" id="GO:0009396">
    <property type="term" value="P:folic acid-containing compound biosynthetic process"/>
    <property type="evidence" value="ECO:0007669"/>
    <property type="project" value="InterPro"/>
</dbReference>
<sequence>MHSPKKPLLFFDFANHLGNKQPMTFKDPITIITTTKLEEVIPCMQSIQQYIEAGYYAAGYLAYEAAPAFDPAQQVNNCSTLPLLWFGIFAQPSDEIMADTKAFHLTEWKPTTSLEDYQQNLKMIKQHIENGDTYQVNYTVRLQSQFNGDTRSYFQQLAQAQSANYAAYLDIGDHSILSASPELFFHLRDGKITTKPMKGTVKRGNSQQEDKQLADWLYHSDKNRAENVMIVDLLRNDLGLIAKPGTVKVPKLFAIERYPTVFQMTSTVEAEVDSDITTIFRALFPCGSITGAPKINTMKIINQLEDSAREVYCGTVGYITPEKEAIFNVPIRTVLVNNTTGNALYGVGGGITWDSTDDEEYTEILTKALFLSKAQSSVELLETISLIDSEYYLIDYHMNRLEKSAAYFSIPLHRDKLYKLLVETANQHSIGSFRVRLVISNLGDITISAEKDVTTLPASPAKVELAKYPINKKDVFYYHKTTHRSIYQVFLNEFPEAFDVLLWNEQRELTEFTIGNLVVEINGGLYTPPLECGLLPGTFRQKLLDDNIISERKIRIEEIKNCANIWLINSIRKWVPVVVHIKD</sequence>
<keyword evidence="3" id="KW-1185">Reference proteome</keyword>
<dbReference type="EMBL" id="JAGSOT010000006">
    <property type="protein sequence ID" value="MBR7795046.1"/>
    <property type="molecule type" value="Genomic_DNA"/>
</dbReference>
<dbReference type="InterPro" id="IPR019999">
    <property type="entry name" value="Anth_synth_I-like"/>
</dbReference>
<comment type="caution">
    <text evidence="2">The sequence shown here is derived from an EMBL/GenBank/DDBJ whole genome shotgun (WGS) entry which is preliminary data.</text>
</comment>
<dbReference type="Gene3D" id="3.20.10.10">
    <property type="entry name" value="D-amino Acid Aminotransferase, subunit A, domain 2"/>
    <property type="match status" value="1"/>
</dbReference>
<evidence type="ECO:0000313" key="2">
    <source>
        <dbReference type="EMBL" id="MBR7795046.1"/>
    </source>
</evidence>
<dbReference type="Proteomes" id="UP000675284">
    <property type="component" value="Unassembled WGS sequence"/>
</dbReference>
<dbReference type="NCBIfam" id="TIGR00553">
    <property type="entry name" value="pabB"/>
    <property type="match status" value="1"/>
</dbReference>
<dbReference type="InterPro" id="IPR043131">
    <property type="entry name" value="BCAT-like_N"/>
</dbReference>
<reference evidence="2" key="1">
    <citation type="submission" date="2021-04" db="EMBL/GenBank/DDBJ databases">
        <title>Isolation and polyphasic classification of algal microorganism.</title>
        <authorList>
            <person name="Wang S."/>
        </authorList>
    </citation>
    <scope>NUCLEOTIDE SEQUENCE</scope>
    <source>
        <strain evidence="2">720a</strain>
    </source>
</reference>
<dbReference type="InterPro" id="IPR005802">
    <property type="entry name" value="ADC_synth_comp_1"/>
</dbReference>
<evidence type="ECO:0000259" key="1">
    <source>
        <dbReference type="Pfam" id="PF00425"/>
    </source>
</evidence>
<dbReference type="AlphaFoldDB" id="A0A941IA71"/>
<dbReference type="SUPFAM" id="SSF56322">
    <property type="entry name" value="ADC synthase"/>
    <property type="match status" value="1"/>
</dbReference>
<dbReference type="PANTHER" id="PTHR11236">
    <property type="entry name" value="AMINOBENZOATE/ANTHRANILATE SYNTHASE"/>
    <property type="match status" value="1"/>
</dbReference>
<dbReference type="Gene3D" id="3.30.470.10">
    <property type="match status" value="1"/>
</dbReference>
<evidence type="ECO:0000313" key="3">
    <source>
        <dbReference type="Proteomes" id="UP000675284"/>
    </source>
</evidence>
<dbReference type="Gene3D" id="3.60.120.10">
    <property type="entry name" value="Anthranilate synthase"/>
    <property type="match status" value="1"/>
</dbReference>
<dbReference type="InterPro" id="IPR015890">
    <property type="entry name" value="Chorismate_C"/>
</dbReference>
<dbReference type="InterPro" id="IPR001544">
    <property type="entry name" value="Aminotrans_IV"/>
</dbReference>
<dbReference type="GO" id="GO:0000162">
    <property type="term" value="P:L-tryptophan biosynthetic process"/>
    <property type="evidence" value="ECO:0007669"/>
    <property type="project" value="TreeGrafter"/>
</dbReference>
<keyword evidence="2" id="KW-0808">Transferase</keyword>
<dbReference type="Pfam" id="PF01063">
    <property type="entry name" value="Aminotran_4"/>
    <property type="match status" value="1"/>
</dbReference>
<dbReference type="InterPro" id="IPR043132">
    <property type="entry name" value="BCAT-like_C"/>
</dbReference>
<dbReference type="InterPro" id="IPR036038">
    <property type="entry name" value="Aminotransferase-like"/>
</dbReference>
<dbReference type="PRINTS" id="PR00095">
    <property type="entry name" value="ANTSNTHASEI"/>
</dbReference>